<proteinExistence type="predicted"/>
<accession>A0ACB8AMJ5</accession>
<reference evidence="1" key="1">
    <citation type="journal article" date="2021" name="New Phytol.">
        <title>Evolutionary innovations through gain and loss of genes in the ectomycorrhizal Boletales.</title>
        <authorList>
            <person name="Wu G."/>
            <person name="Miyauchi S."/>
            <person name="Morin E."/>
            <person name="Kuo A."/>
            <person name="Drula E."/>
            <person name="Varga T."/>
            <person name="Kohler A."/>
            <person name="Feng B."/>
            <person name="Cao Y."/>
            <person name="Lipzen A."/>
            <person name="Daum C."/>
            <person name="Hundley H."/>
            <person name="Pangilinan J."/>
            <person name="Johnson J."/>
            <person name="Barry K."/>
            <person name="LaButti K."/>
            <person name="Ng V."/>
            <person name="Ahrendt S."/>
            <person name="Min B."/>
            <person name="Choi I.G."/>
            <person name="Park H."/>
            <person name="Plett J.M."/>
            <person name="Magnuson J."/>
            <person name="Spatafora J.W."/>
            <person name="Nagy L.G."/>
            <person name="Henrissat B."/>
            <person name="Grigoriev I.V."/>
            <person name="Yang Z.L."/>
            <person name="Xu J."/>
            <person name="Martin F.M."/>
        </authorList>
    </citation>
    <scope>NUCLEOTIDE SEQUENCE</scope>
    <source>
        <strain evidence="1">ATCC 28755</strain>
    </source>
</reference>
<comment type="caution">
    <text evidence="1">The sequence shown here is derived from an EMBL/GenBank/DDBJ whole genome shotgun (WGS) entry which is preliminary data.</text>
</comment>
<name>A0ACB8AMJ5_9AGAM</name>
<sequence>MPVQTRSGAVTENPPPVHHRKKTVKRKSERNTEGQNIDQETKTGAKKRSAEAVDEGDETKAEQSEYKKPKVTEEGSSADPNKYSFHEGVIERGHIYFFYRPKVMHEEAHSIDEVRNFHMLLVPRPPEFSTEVEGHSDTSSQNEDQDELNLIGEGADAVPAPEPKGIPTKHYRLITLGKKRLPDPDKPGRKDTLWAMVSTVGENLHELDDGLGKKTNETKTRGTRFEEPVRLAGRGAYAIVNARGKTPSQNETHLGYHLSHPLSIGGVQEALGVHTSSSFVLQVKNPLAPATGRVGLPPNRRAKYPAGIMDNVFGRGTRGRQPYGLRFSTCSCVDLLEYEGAELLLIAARTGTQGNDTSLGDNRGEALQEASEKEAKEPIANVFKELEMDMNVFPGEPLEGNWI</sequence>
<dbReference type="Proteomes" id="UP000790377">
    <property type="component" value="Unassembled WGS sequence"/>
</dbReference>
<keyword evidence="2" id="KW-1185">Reference proteome</keyword>
<dbReference type="EMBL" id="MU267609">
    <property type="protein sequence ID" value="KAH7914766.1"/>
    <property type="molecule type" value="Genomic_DNA"/>
</dbReference>
<evidence type="ECO:0000313" key="1">
    <source>
        <dbReference type="EMBL" id="KAH7914766.1"/>
    </source>
</evidence>
<protein>
    <submittedName>
        <fullName evidence="1">Uncharacterized protein</fullName>
    </submittedName>
</protein>
<evidence type="ECO:0000313" key="2">
    <source>
        <dbReference type="Proteomes" id="UP000790377"/>
    </source>
</evidence>
<gene>
    <name evidence="1" type="ORF">BJ138DRAFT_1078841</name>
</gene>
<organism evidence="1 2">
    <name type="scientific">Hygrophoropsis aurantiaca</name>
    <dbReference type="NCBI Taxonomy" id="72124"/>
    <lineage>
        <taxon>Eukaryota</taxon>
        <taxon>Fungi</taxon>
        <taxon>Dikarya</taxon>
        <taxon>Basidiomycota</taxon>
        <taxon>Agaricomycotina</taxon>
        <taxon>Agaricomycetes</taxon>
        <taxon>Agaricomycetidae</taxon>
        <taxon>Boletales</taxon>
        <taxon>Coniophorineae</taxon>
        <taxon>Hygrophoropsidaceae</taxon>
        <taxon>Hygrophoropsis</taxon>
    </lineage>
</organism>